<name>A0A0U3FN53_9CREN</name>
<comment type="domain">
    <text evidence="9">Consists of three main regions, an N-terminal coiled-coil domain that may assist in substrate recognition, an interdomain involved in PAN hexamerization, and a C-terminal ATPase domain of the AAA type.</text>
</comment>
<comment type="subunit">
    <text evidence="9">Homohexamer. The hexameric complex has a two-ring architecture resembling a top hat that caps the 20S proteasome core at one or both ends. Upon ATP-binding, the C-terminus of PAN interacts with the alpha-rings of the proteasome core by binding to the intersubunit pockets.</text>
</comment>
<feature type="coiled-coil region" evidence="9">
    <location>
        <begin position="16"/>
        <end position="50"/>
    </location>
</feature>
<dbReference type="Gene3D" id="1.20.5.370">
    <property type="match status" value="1"/>
</dbReference>
<dbReference type="Pfam" id="PF00004">
    <property type="entry name" value="AAA"/>
    <property type="match status" value="1"/>
</dbReference>
<feature type="domain" description="AAA+ ATPase" evidence="11">
    <location>
        <begin position="170"/>
        <end position="309"/>
    </location>
</feature>
<dbReference type="SMART" id="SM00382">
    <property type="entry name" value="AAA"/>
    <property type="match status" value="1"/>
</dbReference>
<keyword evidence="8 9" id="KW-0143">Chaperone</keyword>
<keyword evidence="3 9" id="KW-0963">Cytoplasm</keyword>
<sequence>MSIPSDERTPRTYDDAQYSIDEIEELKRKLTKLQKENKRLRAEVEYWKTEINKMTSPPLVEATLLDVLPDGRAIVKSSAGPSLIVEVSGKVPKDLLRPGVSVAINQRGNLIVEVLSNIEDPNVKAMEVVERPKTRYSDVGGLKEQLREVREVVELPLKNPELFEELGVEPLKGVLLYGPPGCGKTLIAKAVAGEVGATFIRVVGSELINKFIGEGARIVREVFNLARKKAPSIVFIDEIDAIAAKRIELGTSGEREVQRTLMQLLAELDGFNPLKGVAVIGATNRLDILDPAILRPGRFDRIVYVPPPDKKGRYEIFLIHTRKMKMSPDVDLERLAELTEGATGADIKAIVTEAGYYAIRAGRNYVTMDDFMKAIDKVMSKRLGTTYRQAPKKEHSLNTI</sequence>
<dbReference type="STRING" id="940295.EYM_00730"/>
<dbReference type="HAMAP" id="MF_00553">
    <property type="entry name" value="PAN"/>
    <property type="match status" value="1"/>
</dbReference>
<dbReference type="NCBIfam" id="TIGR01242">
    <property type="entry name" value="proteasome-activating nucleotidase"/>
    <property type="match status" value="1"/>
</dbReference>
<dbReference type="PROSITE" id="PS00674">
    <property type="entry name" value="AAA"/>
    <property type="match status" value="1"/>
</dbReference>
<dbReference type="EMBL" id="CP006867">
    <property type="protein sequence ID" value="ALU11415.1"/>
    <property type="molecule type" value="Genomic_DNA"/>
</dbReference>
<evidence type="ECO:0000256" key="6">
    <source>
        <dbReference type="ARBA" id="ARBA00022942"/>
    </source>
</evidence>
<dbReference type="InterPro" id="IPR012340">
    <property type="entry name" value="NA-bd_OB-fold"/>
</dbReference>
<dbReference type="FunFam" id="1.10.8.60:FF:000006">
    <property type="entry name" value="26S protease regulatory subunit 8"/>
    <property type="match status" value="1"/>
</dbReference>
<evidence type="ECO:0000259" key="11">
    <source>
        <dbReference type="SMART" id="SM00382"/>
    </source>
</evidence>
<dbReference type="PATRIC" id="fig|940295.4.peg.143"/>
<evidence type="ECO:0000256" key="4">
    <source>
        <dbReference type="ARBA" id="ARBA00022741"/>
    </source>
</evidence>
<dbReference type="SUPFAM" id="SSF52540">
    <property type="entry name" value="P-loop containing nucleoside triphosphate hydrolases"/>
    <property type="match status" value="1"/>
</dbReference>
<dbReference type="Pfam" id="PF16450">
    <property type="entry name" value="Prot_ATP_ID_OB_C"/>
    <property type="match status" value="1"/>
</dbReference>
<accession>A0A0U3FN53</accession>
<dbReference type="GO" id="GO:0005524">
    <property type="term" value="F:ATP binding"/>
    <property type="evidence" value="ECO:0007669"/>
    <property type="project" value="UniProtKB-UniRule"/>
</dbReference>
<dbReference type="Gene3D" id="3.40.50.300">
    <property type="entry name" value="P-loop containing nucleotide triphosphate hydrolases"/>
    <property type="match status" value="1"/>
</dbReference>
<comment type="similarity">
    <text evidence="2 9 10">Belongs to the AAA ATPase family.</text>
</comment>
<keyword evidence="7 9" id="KW-0175">Coiled coil</keyword>
<dbReference type="GO" id="GO:0016887">
    <property type="term" value="F:ATP hydrolysis activity"/>
    <property type="evidence" value="ECO:0007669"/>
    <property type="project" value="UniProtKB-UniRule"/>
</dbReference>
<dbReference type="Gene3D" id="1.10.8.60">
    <property type="match status" value="1"/>
</dbReference>
<dbReference type="InterPro" id="IPR050221">
    <property type="entry name" value="26S_Proteasome_ATPase"/>
</dbReference>
<dbReference type="InterPro" id="IPR003593">
    <property type="entry name" value="AAA+_ATPase"/>
</dbReference>
<gene>
    <name evidence="9" type="primary">pan</name>
    <name evidence="12" type="ORF">EYM_00730</name>
</gene>
<dbReference type="InterPro" id="IPR003960">
    <property type="entry name" value="ATPase_AAA_CS"/>
</dbReference>
<dbReference type="InterPro" id="IPR014751">
    <property type="entry name" value="XRCC4-like_C"/>
</dbReference>
<keyword evidence="5 9" id="KW-0067">ATP-binding</keyword>
<dbReference type="InterPro" id="IPR041569">
    <property type="entry name" value="AAA_lid_3"/>
</dbReference>
<evidence type="ECO:0000313" key="13">
    <source>
        <dbReference type="Proteomes" id="UP000060778"/>
    </source>
</evidence>
<protein>
    <recommendedName>
        <fullName evidence="9">Proteasome-activating nucleotidase</fullName>
        <shortName evidence="9">PAN</shortName>
    </recommendedName>
    <alternativeName>
        <fullName evidence="9">Proteasomal ATPase</fullName>
    </alternativeName>
    <alternativeName>
        <fullName evidence="9">Proteasome regulatory ATPase</fullName>
    </alternativeName>
    <alternativeName>
        <fullName evidence="9">Proteasome regulatory particle</fullName>
    </alternativeName>
</protein>
<dbReference type="InterPro" id="IPR003959">
    <property type="entry name" value="ATPase_AAA_core"/>
</dbReference>
<dbReference type="InterPro" id="IPR023501">
    <property type="entry name" value="Nucleotidase_PAN"/>
</dbReference>
<organism evidence="12 13">
    <name type="scientific">Ignicoccus islandicus DSM 13165</name>
    <dbReference type="NCBI Taxonomy" id="940295"/>
    <lineage>
        <taxon>Archaea</taxon>
        <taxon>Thermoproteota</taxon>
        <taxon>Thermoprotei</taxon>
        <taxon>Desulfurococcales</taxon>
        <taxon>Desulfurococcaceae</taxon>
        <taxon>Ignicoccus</taxon>
    </lineage>
</organism>
<evidence type="ECO:0000256" key="5">
    <source>
        <dbReference type="ARBA" id="ARBA00022840"/>
    </source>
</evidence>
<evidence type="ECO:0000256" key="7">
    <source>
        <dbReference type="ARBA" id="ARBA00023054"/>
    </source>
</evidence>
<evidence type="ECO:0000256" key="8">
    <source>
        <dbReference type="ARBA" id="ARBA00023186"/>
    </source>
</evidence>
<dbReference type="GO" id="GO:0022623">
    <property type="term" value="C:proteasome-activating nucleotidase complex"/>
    <property type="evidence" value="ECO:0007669"/>
    <property type="project" value="UniProtKB-UniRule"/>
</dbReference>
<comment type="subcellular location">
    <subcellularLocation>
        <location evidence="1 9">Cytoplasm</location>
    </subcellularLocation>
</comment>
<dbReference type="GO" id="GO:0005737">
    <property type="term" value="C:cytoplasm"/>
    <property type="evidence" value="ECO:0007669"/>
    <property type="project" value="UniProtKB-SubCell"/>
</dbReference>
<reference evidence="12 13" key="1">
    <citation type="submission" date="2013-11" db="EMBL/GenBank/DDBJ databases">
        <title>Comparative genomics of Ignicoccus.</title>
        <authorList>
            <person name="Podar M."/>
        </authorList>
    </citation>
    <scope>NUCLEOTIDE SEQUENCE [LARGE SCALE GENOMIC DNA]</scope>
    <source>
        <strain evidence="12 13">DSM 13165</strain>
    </source>
</reference>
<keyword evidence="6 9" id="KW-0647">Proteasome</keyword>
<dbReference type="CDD" id="cd14686">
    <property type="entry name" value="bZIP"/>
    <property type="match status" value="1"/>
</dbReference>
<dbReference type="InterPro" id="IPR032501">
    <property type="entry name" value="Prot_ATP_ID_OB_2nd"/>
</dbReference>
<dbReference type="Gene3D" id="2.40.50.140">
    <property type="entry name" value="Nucleic acid-binding proteins"/>
    <property type="match status" value="1"/>
</dbReference>
<keyword evidence="13" id="KW-1185">Reference proteome</keyword>
<feature type="binding site" evidence="9">
    <location>
        <position position="320"/>
    </location>
    <ligand>
        <name>ATP</name>
        <dbReference type="ChEBI" id="CHEBI:30616"/>
    </ligand>
</feature>
<proteinExistence type="inferred from homology"/>
<evidence type="ECO:0000313" key="12">
    <source>
        <dbReference type="EMBL" id="ALU11415.1"/>
    </source>
</evidence>
<evidence type="ECO:0000256" key="2">
    <source>
        <dbReference type="ARBA" id="ARBA00006914"/>
    </source>
</evidence>
<evidence type="ECO:0000256" key="10">
    <source>
        <dbReference type="RuleBase" id="RU003651"/>
    </source>
</evidence>
<dbReference type="GO" id="GO:0010498">
    <property type="term" value="P:proteasomal protein catabolic process"/>
    <property type="evidence" value="ECO:0007669"/>
    <property type="project" value="UniProtKB-UniRule"/>
</dbReference>
<dbReference type="Pfam" id="PF17862">
    <property type="entry name" value="AAA_lid_3"/>
    <property type="match status" value="1"/>
</dbReference>
<comment type="function">
    <text evidence="9">ATPase which is responsible for recognizing, binding, unfolding and translocation of substrate proteins into the archaeal 20S proteasome core particle. Is essential for opening the gate of the 20S proteasome via an interaction with its C-terminus, thereby allowing substrate entry and access to the site of proteolysis. Thus, the C-termini of the proteasomal ATPase function like a 'key in a lock' to induce gate opening and therefore regulate proteolysis. Unfolding activity requires energy from ATP hydrolysis, whereas ATP binding alone promotes ATPase-20S proteasome association which triggers gate opening, and supports translocation of unfolded substrates.</text>
</comment>
<dbReference type="KEGG" id="iis:EYM_00730"/>
<feature type="binding site" evidence="9">
    <location>
        <begin position="181"/>
        <end position="186"/>
    </location>
    <ligand>
        <name>ATP</name>
        <dbReference type="ChEBI" id="CHEBI:30616"/>
    </ligand>
</feature>
<dbReference type="AlphaFoldDB" id="A0A0U3FN53"/>
<dbReference type="FunFam" id="3.40.50.300:FF:000030">
    <property type="entry name" value="26S protease regulatory subunit 8"/>
    <property type="match status" value="1"/>
</dbReference>
<dbReference type="PANTHER" id="PTHR23073">
    <property type="entry name" value="26S PROTEASOME REGULATORY SUBUNIT"/>
    <property type="match status" value="1"/>
</dbReference>
<keyword evidence="4 9" id="KW-0547">Nucleotide-binding</keyword>
<dbReference type="Proteomes" id="UP000060778">
    <property type="component" value="Chromosome"/>
</dbReference>
<evidence type="ECO:0000256" key="9">
    <source>
        <dbReference type="HAMAP-Rule" id="MF_00553"/>
    </source>
</evidence>
<evidence type="ECO:0000256" key="3">
    <source>
        <dbReference type="ARBA" id="ARBA00022490"/>
    </source>
</evidence>
<dbReference type="GO" id="GO:0043335">
    <property type="term" value="P:protein unfolding"/>
    <property type="evidence" value="ECO:0007669"/>
    <property type="project" value="UniProtKB-UniRule"/>
</dbReference>
<evidence type="ECO:0000256" key="1">
    <source>
        <dbReference type="ARBA" id="ARBA00004496"/>
    </source>
</evidence>
<dbReference type="NCBIfam" id="NF003069">
    <property type="entry name" value="PRK03992.1"/>
    <property type="match status" value="1"/>
</dbReference>
<dbReference type="InterPro" id="IPR027417">
    <property type="entry name" value="P-loop_NTPase"/>
</dbReference>